<reference evidence="4 5" key="1">
    <citation type="submission" date="2020-04" db="EMBL/GenBank/DDBJ databases">
        <authorList>
            <person name="Laetsch R D."/>
            <person name="Stevens L."/>
            <person name="Kumar S."/>
            <person name="Blaxter L. M."/>
        </authorList>
    </citation>
    <scope>NUCLEOTIDE SEQUENCE [LARGE SCALE GENOMIC DNA]</scope>
</reference>
<keyword evidence="2" id="KW-0677">Repeat</keyword>
<evidence type="ECO:0000256" key="1">
    <source>
        <dbReference type="ARBA" id="ARBA00022614"/>
    </source>
</evidence>
<dbReference type="InterPro" id="IPR032675">
    <property type="entry name" value="LRR_dom_sf"/>
</dbReference>
<feature type="coiled-coil region" evidence="3">
    <location>
        <begin position="358"/>
        <end position="385"/>
    </location>
</feature>
<dbReference type="Gene3D" id="3.80.10.10">
    <property type="entry name" value="Ribonuclease Inhibitor"/>
    <property type="match status" value="2"/>
</dbReference>
<keyword evidence="5" id="KW-1185">Reference proteome</keyword>
<sequence length="401" mass="46200">MFVFDTVARSRMAGAKVGQKWACRQQPHRNDEIHSIVDDLSVRLGELGDSWLEKSENFPKYFEFTPIELHAITERLRLPEPTAPDVNMVADIGNTVDFLHRVKALKIRGQKGYVGSSNIVWNSLDSSLHFCKNLRALWITDSDVCRIGGLRNVRKSLRRLVVHYSMKKISDLLFDEEDIEKNVPITEMEPWGLLEEIDISFNEIKEFDESVRLLPNVQILNAGYNSITDIGVNMQYLSALTELDLSNNNIVKLEAWNEKLGNVKRLVLSANAIDDLTGISKLYSLEYLDVKNNNIEKLEAIMPIGKLPCLEILLLKENPIRHIVEYRTKVLELFGERSGELKLDGRRPEARELDTVRVRMALRRAKEEKEEREKKRRERIEERIRYISGEDPQNCDLSGSV</sequence>
<gene>
    <name evidence="4" type="ORF">CBOVIS_LOCUS8245</name>
</gene>
<accession>A0A8S1F2F3</accession>
<dbReference type="Proteomes" id="UP000494206">
    <property type="component" value="Unassembled WGS sequence"/>
</dbReference>
<evidence type="ECO:0000256" key="3">
    <source>
        <dbReference type="SAM" id="Coils"/>
    </source>
</evidence>
<evidence type="ECO:0000313" key="4">
    <source>
        <dbReference type="EMBL" id="CAB3406130.1"/>
    </source>
</evidence>
<dbReference type="PANTHER" id="PTHR15454:SF35">
    <property type="entry name" value="NISCHARIN"/>
    <property type="match status" value="1"/>
</dbReference>
<keyword evidence="1" id="KW-0433">Leucine-rich repeat</keyword>
<organism evidence="4 5">
    <name type="scientific">Caenorhabditis bovis</name>
    <dbReference type="NCBI Taxonomy" id="2654633"/>
    <lineage>
        <taxon>Eukaryota</taxon>
        <taxon>Metazoa</taxon>
        <taxon>Ecdysozoa</taxon>
        <taxon>Nematoda</taxon>
        <taxon>Chromadorea</taxon>
        <taxon>Rhabditida</taxon>
        <taxon>Rhabditina</taxon>
        <taxon>Rhabditomorpha</taxon>
        <taxon>Rhabditoidea</taxon>
        <taxon>Rhabditidae</taxon>
        <taxon>Peloderinae</taxon>
        <taxon>Caenorhabditis</taxon>
    </lineage>
</organism>
<dbReference type="PANTHER" id="PTHR15454">
    <property type="entry name" value="NISCHARIN RELATED"/>
    <property type="match status" value="1"/>
</dbReference>
<comment type="caution">
    <text evidence="4">The sequence shown here is derived from an EMBL/GenBank/DDBJ whole genome shotgun (WGS) entry which is preliminary data.</text>
</comment>
<evidence type="ECO:0000256" key="2">
    <source>
        <dbReference type="ARBA" id="ARBA00022737"/>
    </source>
</evidence>
<dbReference type="SUPFAM" id="SSF52075">
    <property type="entry name" value="Outer arm dynein light chain 1"/>
    <property type="match status" value="1"/>
</dbReference>
<dbReference type="OrthoDB" id="430293at2759"/>
<name>A0A8S1F2F3_9PELO</name>
<dbReference type="Pfam" id="PF13855">
    <property type="entry name" value="LRR_8"/>
    <property type="match status" value="1"/>
</dbReference>
<dbReference type="InterPro" id="IPR001611">
    <property type="entry name" value="Leu-rich_rpt"/>
</dbReference>
<dbReference type="AlphaFoldDB" id="A0A8S1F2F3"/>
<keyword evidence="3" id="KW-0175">Coiled coil</keyword>
<proteinExistence type="predicted"/>
<dbReference type="GO" id="GO:0005737">
    <property type="term" value="C:cytoplasm"/>
    <property type="evidence" value="ECO:0007669"/>
    <property type="project" value="TreeGrafter"/>
</dbReference>
<dbReference type="EMBL" id="CADEPM010000005">
    <property type="protein sequence ID" value="CAB3406130.1"/>
    <property type="molecule type" value="Genomic_DNA"/>
</dbReference>
<protein>
    <recommendedName>
        <fullName evidence="6">Dynein assembly factor 1, axonemal homolog</fullName>
    </recommendedName>
</protein>
<evidence type="ECO:0000313" key="5">
    <source>
        <dbReference type="Proteomes" id="UP000494206"/>
    </source>
</evidence>
<evidence type="ECO:0008006" key="6">
    <source>
        <dbReference type="Google" id="ProtNLM"/>
    </source>
</evidence>
<dbReference type="PROSITE" id="PS51450">
    <property type="entry name" value="LRR"/>
    <property type="match status" value="2"/>
</dbReference>